<feature type="transmembrane region" description="Helical" evidence="1">
    <location>
        <begin position="91"/>
        <end position="108"/>
    </location>
</feature>
<reference evidence="3" key="1">
    <citation type="journal article" date="2020" name="mSystems">
        <title>Genome- and Community-Level Interaction Insights into Carbon Utilization and Element Cycling Functions of Hydrothermarchaeota in Hydrothermal Sediment.</title>
        <authorList>
            <person name="Zhou Z."/>
            <person name="Liu Y."/>
            <person name="Xu W."/>
            <person name="Pan J."/>
            <person name="Luo Z.H."/>
            <person name="Li M."/>
        </authorList>
    </citation>
    <scope>NUCLEOTIDE SEQUENCE [LARGE SCALE GENOMIC DNA]</scope>
    <source>
        <strain evidence="3">SpSt-110</strain>
    </source>
</reference>
<name>A0A7J3XYI7_9CREN</name>
<evidence type="ECO:0000256" key="1">
    <source>
        <dbReference type="SAM" id="Phobius"/>
    </source>
</evidence>
<sequence>MLRLHIEDGSRVAGLRLYRPKSVVSKYYAILFSLPHWRVLAGLIIGILCLIVLFMGETSKPFILYFFSAIIALYVYSRLTPGTVFWKLKRILGLALTALLYVLIYAQLLGDWVPAVAASASLISVVVLGLDGTRFWRYSVPIAATTLPLSIVGLTGGLKKVTLANALSAAVLISFTDFIIYKIINRRRIDRYGAGEIGTLFLKNWLDKDKAIETFFEEVGSPRDVEIAVLKSGETILIHTSLHYGPFSNVGSSLLPEELERIFADKYNIVVFHGFGSHDRDVVSGREMSRLTQLISSDAFSEGEELMYHGSFTISGPSNWRVLGLVFDKLLILLVSRPVLGIDDLPYSFSLKYSQIALERLGSKLLLVETHNWESSGHPDTRGLDEALTRAIEEAVIVKRSNPTFVLMRSLTIKVNSPGVINGVTRLVELKGEDGRSPVLIVFFRGNNMAPGSRDELIKALSGEFNGLIEVLTNDEHTETGVRAHITYVPVHITEEALSSLKEGLKRLLEKPYSRGLRLATLRLKLKLLNNVAYELEYLLKKSYLETTLLLVAYVFLVSPILAKLLLTLPTI</sequence>
<evidence type="ECO:0000313" key="3">
    <source>
        <dbReference type="EMBL" id="HHP67736.1"/>
    </source>
</evidence>
<feature type="transmembrane region" description="Helical" evidence="1">
    <location>
        <begin position="164"/>
        <end position="184"/>
    </location>
</feature>
<feature type="transmembrane region" description="Helical" evidence="1">
    <location>
        <begin position="114"/>
        <end position="131"/>
    </location>
</feature>
<feature type="transmembrane region" description="Helical" evidence="1">
    <location>
        <begin position="62"/>
        <end position="79"/>
    </location>
</feature>
<dbReference type="AlphaFoldDB" id="A0A7J3XYI7"/>
<feature type="transmembrane region" description="Helical" evidence="1">
    <location>
        <begin position="548"/>
        <end position="567"/>
    </location>
</feature>
<proteinExistence type="predicted"/>
<keyword evidence="1" id="KW-1133">Transmembrane helix</keyword>
<keyword evidence="1" id="KW-0472">Membrane</keyword>
<dbReference type="EMBL" id="DRYK01000036">
    <property type="protein sequence ID" value="HHP67736.1"/>
    <property type="molecule type" value="Genomic_DNA"/>
</dbReference>
<gene>
    <name evidence="3" type="ORF">ENM60_02940</name>
</gene>
<accession>A0A7J3XYI7</accession>
<organism evidence="3">
    <name type="scientific">Thermogladius calderae</name>
    <dbReference type="NCBI Taxonomy" id="1200300"/>
    <lineage>
        <taxon>Archaea</taxon>
        <taxon>Thermoproteota</taxon>
        <taxon>Thermoprotei</taxon>
        <taxon>Desulfurococcales</taxon>
        <taxon>Desulfurococcaceae</taxon>
        <taxon>Thermogladius</taxon>
    </lineage>
</organism>
<feature type="transmembrane region" description="Helical" evidence="1">
    <location>
        <begin position="37"/>
        <end position="56"/>
    </location>
</feature>
<dbReference type="Pfam" id="PF09843">
    <property type="entry name" value="DUF2070"/>
    <property type="match status" value="1"/>
</dbReference>
<feature type="domain" description="DUF2070" evidence="2">
    <location>
        <begin position="25"/>
        <end position="562"/>
    </location>
</feature>
<dbReference type="InterPro" id="IPR019204">
    <property type="entry name" value="DUF2070_membrane"/>
</dbReference>
<protein>
    <submittedName>
        <fullName evidence="3">DUF2070 family protein</fullName>
    </submittedName>
</protein>
<comment type="caution">
    <text evidence="3">The sequence shown here is derived from an EMBL/GenBank/DDBJ whole genome shotgun (WGS) entry which is preliminary data.</text>
</comment>
<keyword evidence="1" id="KW-0812">Transmembrane</keyword>
<feature type="transmembrane region" description="Helical" evidence="1">
    <location>
        <begin position="138"/>
        <end position="158"/>
    </location>
</feature>
<evidence type="ECO:0000259" key="2">
    <source>
        <dbReference type="Pfam" id="PF09843"/>
    </source>
</evidence>